<name>A0A8J5WQ80_ZIZPA</name>
<keyword evidence="4" id="KW-1185">Reference proteome</keyword>
<feature type="compositionally biased region" description="Basic and acidic residues" evidence="1">
    <location>
        <begin position="91"/>
        <end position="101"/>
    </location>
</feature>
<sequence length="101" mass="10869">MSWIFLPPWLRSAFLPSALALASCRVMAPGINCWRSIRSAAVPRGGRTSFAFRPVLCVRCDAAFALRLLLLTGDGSHAAVASGGEIQSRNPVRDPATEKQT</sequence>
<feature type="region of interest" description="Disordered" evidence="1">
    <location>
        <begin position="79"/>
        <end position="101"/>
    </location>
</feature>
<gene>
    <name evidence="3" type="ORF">GUJ93_ZPchr0012g19628</name>
</gene>
<protein>
    <recommendedName>
        <fullName evidence="5">Secreted protein</fullName>
    </recommendedName>
</protein>
<feature type="chain" id="PRO_5035305084" description="Secreted protein" evidence="2">
    <location>
        <begin position="25"/>
        <end position="101"/>
    </location>
</feature>
<keyword evidence="2" id="KW-0732">Signal</keyword>
<evidence type="ECO:0000256" key="1">
    <source>
        <dbReference type="SAM" id="MobiDB-lite"/>
    </source>
</evidence>
<evidence type="ECO:0000313" key="3">
    <source>
        <dbReference type="EMBL" id="KAG8094733.1"/>
    </source>
</evidence>
<dbReference type="Proteomes" id="UP000729402">
    <property type="component" value="Unassembled WGS sequence"/>
</dbReference>
<reference evidence="3" key="1">
    <citation type="journal article" date="2021" name="bioRxiv">
        <title>Whole Genome Assembly and Annotation of Northern Wild Rice, Zizania palustris L., Supports a Whole Genome Duplication in the Zizania Genus.</title>
        <authorList>
            <person name="Haas M."/>
            <person name="Kono T."/>
            <person name="Macchietto M."/>
            <person name="Millas R."/>
            <person name="McGilp L."/>
            <person name="Shao M."/>
            <person name="Duquette J."/>
            <person name="Hirsch C.N."/>
            <person name="Kimball J."/>
        </authorList>
    </citation>
    <scope>NUCLEOTIDE SEQUENCE</scope>
    <source>
        <tissue evidence="3">Fresh leaf tissue</tissue>
    </source>
</reference>
<dbReference type="AlphaFoldDB" id="A0A8J5WQ80"/>
<dbReference type="EMBL" id="JAAALK010000080">
    <property type="protein sequence ID" value="KAG8094733.1"/>
    <property type="molecule type" value="Genomic_DNA"/>
</dbReference>
<reference evidence="3" key="2">
    <citation type="submission" date="2021-02" db="EMBL/GenBank/DDBJ databases">
        <authorList>
            <person name="Kimball J.A."/>
            <person name="Haas M.W."/>
            <person name="Macchietto M."/>
            <person name="Kono T."/>
            <person name="Duquette J."/>
            <person name="Shao M."/>
        </authorList>
    </citation>
    <scope>NUCLEOTIDE SEQUENCE</scope>
    <source>
        <tissue evidence="3">Fresh leaf tissue</tissue>
    </source>
</reference>
<feature type="signal peptide" evidence="2">
    <location>
        <begin position="1"/>
        <end position="24"/>
    </location>
</feature>
<accession>A0A8J5WQ80</accession>
<proteinExistence type="predicted"/>
<evidence type="ECO:0000256" key="2">
    <source>
        <dbReference type="SAM" id="SignalP"/>
    </source>
</evidence>
<evidence type="ECO:0008006" key="5">
    <source>
        <dbReference type="Google" id="ProtNLM"/>
    </source>
</evidence>
<comment type="caution">
    <text evidence="3">The sequence shown here is derived from an EMBL/GenBank/DDBJ whole genome shotgun (WGS) entry which is preliminary data.</text>
</comment>
<organism evidence="3 4">
    <name type="scientific">Zizania palustris</name>
    <name type="common">Northern wild rice</name>
    <dbReference type="NCBI Taxonomy" id="103762"/>
    <lineage>
        <taxon>Eukaryota</taxon>
        <taxon>Viridiplantae</taxon>
        <taxon>Streptophyta</taxon>
        <taxon>Embryophyta</taxon>
        <taxon>Tracheophyta</taxon>
        <taxon>Spermatophyta</taxon>
        <taxon>Magnoliopsida</taxon>
        <taxon>Liliopsida</taxon>
        <taxon>Poales</taxon>
        <taxon>Poaceae</taxon>
        <taxon>BOP clade</taxon>
        <taxon>Oryzoideae</taxon>
        <taxon>Oryzeae</taxon>
        <taxon>Zizaniinae</taxon>
        <taxon>Zizania</taxon>
    </lineage>
</organism>
<evidence type="ECO:0000313" key="4">
    <source>
        <dbReference type="Proteomes" id="UP000729402"/>
    </source>
</evidence>